<evidence type="ECO:0000256" key="1">
    <source>
        <dbReference type="SAM" id="SignalP"/>
    </source>
</evidence>
<keyword evidence="3" id="KW-1185">Reference proteome</keyword>
<comment type="caution">
    <text evidence="2">The sequence shown here is derived from an EMBL/GenBank/DDBJ whole genome shotgun (WGS) entry which is preliminary data.</text>
</comment>
<evidence type="ECO:0000313" key="3">
    <source>
        <dbReference type="Proteomes" id="UP000490800"/>
    </source>
</evidence>
<accession>A0A7X3K1F2</accession>
<dbReference type="Proteomes" id="UP000490800">
    <property type="component" value="Unassembled WGS sequence"/>
</dbReference>
<gene>
    <name evidence="2" type="ORF">EDM21_20745</name>
</gene>
<reference evidence="2 3" key="1">
    <citation type="journal article" date="2019" name="Microorganisms">
        <title>Paenibacillus lutrae sp. nov., A Chitinolytic Species Isolated from A River Otter in Castril Natural Park, Granada, Spain.</title>
        <authorList>
            <person name="Rodriguez M."/>
            <person name="Reina J.C."/>
            <person name="Bejar V."/>
            <person name="Llamas I."/>
        </authorList>
    </citation>
    <scope>NUCLEOTIDE SEQUENCE [LARGE SCALE GENOMIC DNA]</scope>
    <source>
        <strain evidence="2 3">N10</strain>
    </source>
</reference>
<keyword evidence="1" id="KW-0732">Signal</keyword>
<dbReference type="OrthoDB" id="9834082at2"/>
<dbReference type="AlphaFoldDB" id="A0A7X3K1F2"/>
<evidence type="ECO:0000313" key="2">
    <source>
        <dbReference type="EMBL" id="MVP01911.1"/>
    </source>
</evidence>
<proteinExistence type="predicted"/>
<sequence>MKKKSTIFLVTVLISMFIASNINTGNELIAFDQIQEIQINKHDGSFSTNDQNTIKELNNTLSDAIFVPFFPDTSSGSVAIRLFNSGQEIGRVVAKDSIYIRKGKITYRTVLTPDLKAFYSEILQENNIKKN</sequence>
<name>A0A7X3K1F2_9BACL</name>
<feature type="chain" id="PRO_5038643098" evidence="1">
    <location>
        <begin position="25"/>
        <end position="131"/>
    </location>
</feature>
<dbReference type="EMBL" id="RHLK01000016">
    <property type="protein sequence ID" value="MVP01911.1"/>
    <property type="molecule type" value="Genomic_DNA"/>
</dbReference>
<organism evidence="2 3">
    <name type="scientific">Paenibacillus lutrae</name>
    <dbReference type="NCBI Taxonomy" id="2078573"/>
    <lineage>
        <taxon>Bacteria</taxon>
        <taxon>Bacillati</taxon>
        <taxon>Bacillota</taxon>
        <taxon>Bacilli</taxon>
        <taxon>Bacillales</taxon>
        <taxon>Paenibacillaceae</taxon>
        <taxon>Paenibacillus</taxon>
    </lineage>
</organism>
<dbReference type="RefSeq" id="WP_157338327.1">
    <property type="nucleotide sequence ID" value="NZ_RHLK01000016.1"/>
</dbReference>
<feature type="signal peptide" evidence="1">
    <location>
        <begin position="1"/>
        <end position="24"/>
    </location>
</feature>
<protein>
    <submittedName>
        <fullName evidence="2">Uncharacterized protein</fullName>
    </submittedName>
</protein>